<dbReference type="AlphaFoldDB" id="A0A939SCL6"/>
<dbReference type="Proteomes" id="UP000664382">
    <property type="component" value="Unassembled WGS sequence"/>
</dbReference>
<comment type="caution">
    <text evidence="2">The sequence shown here is derived from an EMBL/GenBank/DDBJ whole genome shotgun (WGS) entry which is preliminary data.</text>
</comment>
<dbReference type="InterPro" id="IPR050834">
    <property type="entry name" value="Glycosyltransf_2"/>
</dbReference>
<accession>A0A939SCL6</accession>
<dbReference type="EMBL" id="JAGDYM010000013">
    <property type="protein sequence ID" value="MBO1902488.1"/>
    <property type="molecule type" value="Genomic_DNA"/>
</dbReference>
<dbReference type="InterPro" id="IPR001173">
    <property type="entry name" value="Glyco_trans_2-like"/>
</dbReference>
<feature type="domain" description="Glycosyltransferase 2-like" evidence="1">
    <location>
        <begin position="5"/>
        <end position="159"/>
    </location>
</feature>
<name>A0A939SCL6_9MICO</name>
<gene>
    <name evidence="2" type="ORF">J4H92_11070</name>
</gene>
<dbReference type="PANTHER" id="PTHR43685:SF14">
    <property type="entry name" value="GLYCOSYLTRANSFERASE 2-LIKE DOMAIN-CONTAINING PROTEIN"/>
    <property type="match status" value="1"/>
</dbReference>
<dbReference type="RefSeq" id="WP_208098257.1">
    <property type="nucleotide sequence ID" value="NZ_JAGDYM010000013.1"/>
</dbReference>
<dbReference type="Pfam" id="PF00535">
    <property type="entry name" value="Glycos_transf_2"/>
    <property type="match status" value="1"/>
</dbReference>
<keyword evidence="3" id="KW-1185">Reference proteome</keyword>
<dbReference type="PANTHER" id="PTHR43685">
    <property type="entry name" value="GLYCOSYLTRANSFERASE"/>
    <property type="match status" value="1"/>
</dbReference>
<proteinExistence type="predicted"/>
<dbReference type="Gene3D" id="3.90.550.10">
    <property type="entry name" value="Spore Coat Polysaccharide Biosynthesis Protein SpsA, Chain A"/>
    <property type="match status" value="1"/>
</dbReference>
<evidence type="ECO:0000313" key="3">
    <source>
        <dbReference type="Proteomes" id="UP000664382"/>
    </source>
</evidence>
<evidence type="ECO:0000259" key="1">
    <source>
        <dbReference type="Pfam" id="PF00535"/>
    </source>
</evidence>
<dbReference type="CDD" id="cd00761">
    <property type="entry name" value="Glyco_tranf_GTA_type"/>
    <property type="match status" value="1"/>
</dbReference>
<organism evidence="2 3">
    <name type="scientific">Leucobacter weissii</name>
    <dbReference type="NCBI Taxonomy" id="1983706"/>
    <lineage>
        <taxon>Bacteria</taxon>
        <taxon>Bacillati</taxon>
        <taxon>Actinomycetota</taxon>
        <taxon>Actinomycetes</taxon>
        <taxon>Micrococcales</taxon>
        <taxon>Microbacteriaceae</taxon>
        <taxon>Leucobacter</taxon>
    </lineage>
</organism>
<protein>
    <submittedName>
        <fullName evidence="2">Glycosyltransferase family 2 protein</fullName>
    </submittedName>
</protein>
<sequence length="257" mass="28791">MTTVTVVIPVLNDARMLERCLESLAHQTRRPDEVIIVDNGSTDDSALVAHRYAATLIDEPRPGITAAAARGFDTATGEIIARCDADSILPPTWIERIERTLDENPEAVAVTGPGTFYNMNRTIELLARGFYIYGYFLSMRLLLGHHVLYGSNCAVRSEAWRAVSASVPRDDSEIHDDMDLSYRLPAHSRVRLDNALVVGISARPFDSISVYVRRLRRAVHTFSLHLPDQLPHRRYAARRRTMAAMPQPRQDARAAQS</sequence>
<reference evidence="2" key="1">
    <citation type="submission" date="2021-03" db="EMBL/GenBank/DDBJ databases">
        <title>Leucobacter chromiisoli sp. nov., isolated from chromium-containing soil of chemical plant.</title>
        <authorList>
            <person name="Xu Z."/>
        </authorList>
    </citation>
    <scope>NUCLEOTIDE SEQUENCE</scope>
    <source>
        <strain evidence="2">S27</strain>
    </source>
</reference>
<evidence type="ECO:0000313" key="2">
    <source>
        <dbReference type="EMBL" id="MBO1902488.1"/>
    </source>
</evidence>
<dbReference type="InterPro" id="IPR029044">
    <property type="entry name" value="Nucleotide-diphossugar_trans"/>
</dbReference>
<dbReference type="SUPFAM" id="SSF53448">
    <property type="entry name" value="Nucleotide-diphospho-sugar transferases"/>
    <property type="match status" value="1"/>
</dbReference>